<accession>A0ABV3RGY5</accession>
<dbReference type="PANTHER" id="PTHR43800">
    <property type="entry name" value="PEPTIDYL-LYSINE N-ACETYLTRANSFERASE YJAB"/>
    <property type="match status" value="1"/>
</dbReference>
<reference evidence="3 4" key="1">
    <citation type="submission" date="2024-07" db="EMBL/GenBank/DDBJ databases">
        <title>Marimonas sp.nov., isolated from tidal-flat sediment.</title>
        <authorList>
            <person name="Jayan J.N."/>
            <person name="Lee S.S."/>
        </authorList>
    </citation>
    <scope>NUCLEOTIDE SEQUENCE [LARGE SCALE GENOMIC DNA]</scope>
    <source>
        <strain evidence="3 4">MJW-29</strain>
    </source>
</reference>
<organism evidence="3 4">
    <name type="scientific">Sulfitobacter sediminis</name>
    <dbReference type="NCBI Taxonomy" id="3234186"/>
    <lineage>
        <taxon>Bacteria</taxon>
        <taxon>Pseudomonadati</taxon>
        <taxon>Pseudomonadota</taxon>
        <taxon>Alphaproteobacteria</taxon>
        <taxon>Rhodobacterales</taxon>
        <taxon>Roseobacteraceae</taxon>
        <taxon>Sulfitobacter</taxon>
    </lineage>
</organism>
<evidence type="ECO:0000313" key="3">
    <source>
        <dbReference type="EMBL" id="MEW9918231.1"/>
    </source>
</evidence>
<dbReference type="InterPro" id="IPR016181">
    <property type="entry name" value="Acyl_CoA_acyltransferase"/>
</dbReference>
<keyword evidence="2 3" id="KW-0012">Acyltransferase</keyword>
<dbReference type="Gene3D" id="3.40.630.30">
    <property type="match status" value="1"/>
</dbReference>
<gene>
    <name evidence="3" type="ORF">AB2B41_01330</name>
</gene>
<evidence type="ECO:0000256" key="1">
    <source>
        <dbReference type="ARBA" id="ARBA00022679"/>
    </source>
</evidence>
<evidence type="ECO:0000313" key="4">
    <source>
        <dbReference type="Proteomes" id="UP001556098"/>
    </source>
</evidence>
<protein>
    <submittedName>
        <fullName evidence="3">GNAT family N-acetyltransferase</fullName>
        <ecNumber evidence="3">2.3.1.-</ecNumber>
    </submittedName>
</protein>
<evidence type="ECO:0000256" key="2">
    <source>
        <dbReference type="ARBA" id="ARBA00023315"/>
    </source>
</evidence>
<dbReference type="GO" id="GO:0016746">
    <property type="term" value="F:acyltransferase activity"/>
    <property type="evidence" value="ECO:0007669"/>
    <property type="project" value="UniProtKB-KW"/>
</dbReference>
<dbReference type="RefSeq" id="WP_367875937.1">
    <property type="nucleotide sequence ID" value="NZ_JBFNXX010000001.1"/>
</dbReference>
<comment type="caution">
    <text evidence="3">The sequence shown here is derived from an EMBL/GenBank/DDBJ whole genome shotgun (WGS) entry which is preliminary data.</text>
</comment>
<name>A0ABV3RGY5_9RHOB</name>
<dbReference type="PANTHER" id="PTHR43800:SF1">
    <property type="entry name" value="PEPTIDYL-LYSINE N-ACETYLTRANSFERASE YJAB"/>
    <property type="match status" value="1"/>
</dbReference>
<proteinExistence type="predicted"/>
<dbReference type="EMBL" id="JBFNXX010000001">
    <property type="protein sequence ID" value="MEW9918231.1"/>
    <property type="molecule type" value="Genomic_DNA"/>
</dbReference>
<dbReference type="Proteomes" id="UP001556098">
    <property type="component" value="Unassembled WGS sequence"/>
</dbReference>
<dbReference type="EC" id="2.3.1.-" evidence="3"/>
<keyword evidence="1 3" id="KW-0808">Transferase</keyword>
<dbReference type="SUPFAM" id="SSF55729">
    <property type="entry name" value="Acyl-CoA N-acyltransferases (Nat)"/>
    <property type="match status" value="1"/>
</dbReference>
<keyword evidence="4" id="KW-1185">Reference proteome</keyword>
<sequence length="196" mass="21923">MLADGYHDVPPGKVAMVVTHLEMTEPADTREVPMPPGVTFEAKKPDVAWYRDIFERVGAPWLWFGRCKLSDAKLDLIISDPNVAIFSLSVDGRDEGILELDFRTEGECELAYFGLTDRLIGSGAGRFLMNRAIGLAWTNPIKRFHVHTCTIDSPNALGFYIRSGFKPYRTQVEIADDPRLIGLLPEDVAPHVPIIR</sequence>